<dbReference type="InterPro" id="IPR050682">
    <property type="entry name" value="ModA/WtpA"/>
</dbReference>
<dbReference type="EMBL" id="JWIO01000001">
    <property type="protein sequence ID" value="KLL13124.1"/>
    <property type="molecule type" value="Genomic_DNA"/>
</dbReference>
<dbReference type="InterPro" id="IPR036465">
    <property type="entry name" value="vWFA_dom_sf"/>
</dbReference>
<feature type="domain" description="VWFA" evidence="1">
    <location>
        <begin position="398"/>
        <end position="585"/>
    </location>
</feature>
<dbReference type="PANTHER" id="PTHR30632:SF0">
    <property type="entry name" value="SULFATE-BINDING PROTEIN"/>
    <property type="match status" value="1"/>
</dbReference>
<sequence>MAVPVVLVAALVIVGLRVLTRPSVSAPDVQRPSPLPAYSGTCATIVVAASADSFALLTDLAGEYTRQTNCARVSVLPEDSGDVEQALARGWDERVDGVFPDVWLPAASSWVELAHEHTPALVPPPASVPSIAKTPLVIAMPVPMAQALGWPKHPVGWSELRALARDPRGWGRYGHAEWGPFRMGKTNPTVSTSGLHATVAAFAAAGGHTAALTAADVDDPRAQEYVRDLEYSAVHYGTIVQTFLDNLQKADDAGDALGYVSAAAVPEKSVWGYNRGDLRSTSSTAPPAHLPPRVKLAAIHPREGTLYADQPYVVLAGNRTDEAKQAVASHFLRYLLSEPVQERFRDVAFRDARGAAGPVIKDDPLLTVGSPKALPVPPAAVLDRVTNAWLSALRKRARVLVLLDVSGSMNNIVPGTGQTRLQLAKQATRQALELFAPDDDVGLWTFTTASDGRPVHEEVAPIAAIGPRLAGLKNRIDHLATGNDTPLYQVTDDAVRQVRDTYDPDRINAVVLVTDGRQDPPDDAALLRLRGTLTADAARQAPVRVFSIGYAEADEAALKSISDDSQGSYYPASDPATIEKVLRGVVSNF</sequence>
<evidence type="ECO:0000313" key="2">
    <source>
        <dbReference type="EMBL" id="KLL13124.1"/>
    </source>
</evidence>
<comment type="caution">
    <text evidence="2">The sequence shown here is derived from an EMBL/GenBank/DDBJ whole genome shotgun (WGS) entry which is preliminary data.</text>
</comment>
<proteinExistence type="predicted"/>
<dbReference type="SMART" id="SM00327">
    <property type="entry name" value="VWA"/>
    <property type="match status" value="1"/>
</dbReference>
<dbReference type="InterPro" id="IPR002035">
    <property type="entry name" value="VWF_A"/>
</dbReference>
<dbReference type="Pfam" id="PF13531">
    <property type="entry name" value="SBP_bac_11"/>
    <property type="match status" value="1"/>
</dbReference>
<evidence type="ECO:0000313" key="3">
    <source>
        <dbReference type="Proteomes" id="UP000035425"/>
    </source>
</evidence>
<name>A0ABR5F8W8_9ACTN</name>
<dbReference type="Proteomes" id="UP000035425">
    <property type="component" value="Unassembled WGS sequence"/>
</dbReference>
<dbReference type="Gene3D" id="3.40.50.410">
    <property type="entry name" value="von Willebrand factor, type A domain"/>
    <property type="match status" value="1"/>
</dbReference>
<keyword evidence="3" id="KW-1185">Reference proteome</keyword>
<dbReference type="SUPFAM" id="SSF53300">
    <property type="entry name" value="vWA-like"/>
    <property type="match status" value="1"/>
</dbReference>
<organism evidence="2 3">
    <name type="scientific">Protofrankia coriariae</name>
    <dbReference type="NCBI Taxonomy" id="1562887"/>
    <lineage>
        <taxon>Bacteria</taxon>
        <taxon>Bacillati</taxon>
        <taxon>Actinomycetota</taxon>
        <taxon>Actinomycetes</taxon>
        <taxon>Frankiales</taxon>
        <taxon>Frankiaceae</taxon>
        <taxon>Protofrankia</taxon>
    </lineage>
</organism>
<protein>
    <recommendedName>
        <fullName evidence="1">VWFA domain-containing protein</fullName>
    </recommendedName>
</protein>
<accession>A0ABR5F8W8</accession>
<dbReference type="SUPFAM" id="SSF53850">
    <property type="entry name" value="Periplasmic binding protein-like II"/>
    <property type="match status" value="1"/>
</dbReference>
<dbReference type="PANTHER" id="PTHR30632">
    <property type="entry name" value="MOLYBDATE-BINDING PERIPLASMIC PROTEIN"/>
    <property type="match status" value="1"/>
</dbReference>
<evidence type="ECO:0000259" key="1">
    <source>
        <dbReference type="PROSITE" id="PS50234"/>
    </source>
</evidence>
<gene>
    <name evidence="2" type="ORF">FrCorBMG51_00115</name>
</gene>
<dbReference type="Pfam" id="PF00092">
    <property type="entry name" value="VWA"/>
    <property type="match status" value="1"/>
</dbReference>
<reference evidence="2 3" key="1">
    <citation type="submission" date="2014-12" db="EMBL/GenBank/DDBJ databases">
        <title>Frankia sp. BMG5.1 draft genome.</title>
        <authorList>
            <person name="Gtari M."/>
            <person name="Ghodhbane-Gtari F."/>
            <person name="Nouioui I."/>
            <person name="Ktari A."/>
            <person name="Hezbri K."/>
            <person name="Mimouni W."/>
            <person name="Sbissi I."/>
            <person name="Ayari A."/>
            <person name="Yamanaka T."/>
            <person name="Normand P."/>
            <person name="Tisa L.S."/>
            <person name="Boudabous A."/>
        </authorList>
    </citation>
    <scope>NUCLEOTIDE SEQUENCE [LARGE SCALE GENOMIC DNA]</scope>
    <source>
        <strain evidence="2 3">BMG5.1</strain>
    </source>
</reference>
<dbReference type="PROSITE" id="PS50234">
    <property type="entry name" value="VWFA"/>
    <property type="match status" value="1"/>
</dbReference>